<organism evidence="3 4">
    <name type="scientific">Limnofasciculus baicalensis BBK-W-15</name>
    <dbReference type="NCBI Taxonomy" id="2699891"/>
    <lineage>
        <taxon>Bacteria</taxon>
        <taxon>Bacillati</taxon>
        <taxon>Cyanobacteriota</taxon>
        <taxon>Cyanophyceae</taxon>
        <taxon>Coleofasciculales</taxon>
        <taxon>Coleofasciculaceae</taxon>
        <taxon>Limnofasciculus</taxon>
        <taxon>Limnofasciculus baicalensis</taxon>
    </lineage>
</organism>
<dbReference type="Gene3D" id="2.60.120.1060">
    <property type="entry name" value="NPCBM/NEW2 domain"/>
    <property type="match status" value="1"/>
</dbReference>
<dbReference type="InterPro" id="IPR008979">
    <property type="entry name" value="Galactose-bd-like_sf"/>
</dbReference>
<feature type="chain" id="PRO_5042101654" evidence="1">
    <location>
        <begin position="23"/>
        <end position="167"/>
    </location>
</feature>
<dbReference type="AlphaFoldDB" id="A0AAE3KML1"/>
<keyword evidence="4" id="KW-1185">Reference proteome</keyword>
<dbReference type="Pfam" id="PF08305">
    <property type="entry name" value="NPCBM"/>
    <property type="match status" value="1"/>
</dbReference>
<dbReference type="InterPro" id="IPR038637">
    <property type="entry name" value="NPCBM_sf"/>
</dbReference>
<dbReference type="InterPro" id="IPR013222">
    <property type="entry name" value="Glyco_hyd_98_carb-bd"/>
</dbReference>
<name>A0AAE3KML1_9CYAN</name>
<feature type="signal peptide" evidence="1">
    <location>
        <begin position="1"/>
        <end position="22"/>
    </location>
</feature>
<evidence type="ECO:0000256" key="1">
    <source>
        <dbReference type="SAM" id="SignalP"/>
    </source>
</evidence>
<feature type="domain" description="Glycosyl hydrolase family 98 putative carbohydrate-binding module" evidence="2">
    <location>
        <begin position="86"/>
        <end position="163"/>
    </location>
</feature>
<dbReference type="EMBL" id="JAMZMM010000126">
    <property type="protein sequence ID" value="MCP2729585.1"/>
    <property type="molecule type" value="Genomic_DNA"/>
</dbReference>
<evidence type="ECO:0000313" key="4">
    <source>
        <dbReference type="Proteomes" id="UP001204953"/>
    </source>
</evidence>
<accession>A0AAE3KML1</accession>
<comment type="caution">
    <text evidence="3">The sequence shown here is derived from an EMBL/GenBank/DDBJ whole genome shotgun (WGS) entry which is preliminary data.</text>
</comment>
<protein>
    <submittedName>
        <fullName evidence="3">NPCBM/NEW2 domain-containing protein</fullName>
    </submittedName>
</protein>
<gene>
    <name evidence="3" type="ORF">NJ959_14120</name>
</gene>
<dbReference type="Proteomes" id="UP001204953">
    <property type="component" value="Unassembled WGS sequence"/>
</dbReference>
<reference evidence="3" key="1">
    <citation type="submission" date="2022-06" db="EMBL/GenBank/DDBJ databases">
        <title>New cyanobacteria of genus Symplocastrum in benthos of Lake Baikal.</title>
        <authorList>
            <person name="Sorokovikova E."/>
            <person name="Tikhonova I."/>
            <person name="Krasnopeev A."/>
            <person name="Evseev P."/>
            <person name="Gladkikh A."/>
            <person name="Belykh O."/>
        </authorList>
    </citation>
    <scope>NUCLEOTIDE SEQUENCE</scope>
    <source>
        <strain evidence="3">BBK-W-15</strain>
    </source>
</reference>
<evidence type="ECO:0000259" key="2">
    <source>
        <dbReference type="Pfam" id="PF08305"/>
    </source>
</evidence>
<proteinExistence type="predicted"/>
<evidence type="ECO:0000313" key="3">
    <source>
        <dbReference type="EMBL" id="MCP2729585.1"/>
    </source>
</evidence>
<dbReference type="RefSeq" id="WP_254012368.1">
    <property type="nucleotide sequence ID" value="NZ_JAMZMM010000126.1"/>
</dbReference>
<keyword evidence="1" id="KW-0732">Signal</keyword>
<sequence>MKKVIASTLLFLALIPPGQKIAQADENQSTFLLRLDCADAGIGNWGYRNENIAVGKAVYPSRFYMGAGDSSVSLTCRLQPNDREVNFQNLQLAFGMEDNERVSPNVNVNIYLDGILVTSRSVFSGKADSISIDVTNVQNLSIETKCSSQFQYCDRVYFWDATLGIIP</sequence>
<dbReference type="SUPFAM" id="SSF49785">
    <property type="entry name" value="Galactose-binding domain-like"/>
    <property type="match status" value="1"/>
</dbReference>